<dbReference type="STRING" id="28181.BEN30_02145"/>
<gene>
    <name evidence="1" type="ORF">BEN30_02145</name>
</gene>
<dbReference type="PANTHER" id="PTHR36529">
    <property type="entry name" value="SLL1095 PROTEIN"/>
    <property type="match status" value="1"/>
</dbReference>
<organism evidence="1 2">
    <name type="scientific">Magnetovibrio blakemorei</name>
    <dbReference type="NCBI Taxonomy" id="28181"/>
    <lineage>
        <taxon>Bacteria</taxon>
        <taxon>Pseudomonadati</taxon>
        <taxon>Pseudomonadota</taxon>
        <taxon>Alphaproteobacteria</taxon>
        <taxon>Rhodospirillales</taxon>
        <taxon>Magnetovibrionaceae</taxon>
        <taxon>Magnetovibrio</taxon>
    </lineage>
</organism>
<keyword evidence="2" id="KW-1185">Reference proteome</keyword>
<dbReference type="InterPro" id="IPR018641">
    <property type="entry name" value="Trfase_1_rSAM/seldom-assoc"/>
</dbReference>
<accession>A0A1E5QCC8</accession>
<dbReference type="Gene3D" id="3.90.550.10">
    <property type="entry name" value="Spore Coat Polysaccharide Biosynthesis Protein SpsA, Chain A"/>
    <property type="match status" value="1"/>
</dbReference>
<dbReference type="SUPFAM" id="SSF53448">
    <property type="entry name" value="Nucleotide-diphospho-sugar transferases"/>
    <property type="match status" value="1"/>
</dbReference>
<dbReference type="Pfam" id="PF09837">
    <property type="entry name" value="DUF2064"/>
    <property type="match status" value="1"/>
</dbReference>
<proteinExistence type="predicted"/>
<comment type="caution">
    <text evidence="1">The sequence shown here is derived from an EMBL/GenBank/DDBJ whole genome shotgun (WGS) entry which is preliminary data.</text>
</comment>
<dbReference type="RefSeq" id="WP_069956376.1">
    <property type="nucleotide sequence ID" value="NZ_MCGG01000002.1"/>
</dbReference>
<evidence type="ECO:0000313" key="1">
    <source>
        <dbReference type="EMBL" id="OEJ69659.1"/>
    </source>
</evidence>
<evidence type="ECO:0000313" key="2">
    <source>
        <dbReference type="Proteomes" id="UP000095347"/>
    </source>
</evidence>
<dbReference type="NCBIfam" id="TIGR04282">
    <property type="entry name" value="glyco_like_cofC"/>
    <property type="match status" value="1"/>
</dbReference>
<reference evidence="2" key="1">
    <citation type="submission" date="2016-07" db="EMBL/GenBank/DDBJ databases">
        <authorList>
            <person name="Florea S."/>
            <person name="Webb J.S."/>
            <person name="Jaromczyk J."/>
            <person name="Schardl C.L."/>
        </authorList>
    </citation>
    <scope>NUCLEOTIDE SEQUENCE [LARGE SCALE GENOMIC DNA]</scope>
    <source>
        <strain evidence="2">MV-1</strain>
    </source>
</reference>
<evidence type="ECO:0008006" key="3">
    <source>
        <dbReference type="Google" id="ProtNLM"/>
    </source>
</evidence>
<dbReference type="InterPro" id="IPR029044">
    <property type="entry name" value="Nucleotide-diphossugar_trans"/>
</dbReference>
<dbReference type="EMBL" id="MCGG01000002">
    <property type="protein sequence ID" value="OEJ69659.1"/>
    <property type="molecule type" value="Genomic_DNA"/>
</dbReference>
<dbReference type="OrthoDB" id="9798250at2"/>
<dbReference type="AlphaFoldDB" id="A0A1E5QCC8"/>
<protein>
    <recommendedName>
        <fullName evidence="3">Glycosyltransferase</fullName>
    </recommendedName>
</protein>
<dbReference type="Proteomes" id="UP000095347">
    <property type="component" value="Unassembled WGS sequence"/>
</dbReference>
<dbReference type="PANTHER" id="PTHR36529:SF1">
    <property type="entry name" value="GLYCOSYLTRANSFERASE"/>
    <property type="match status" value="1"/>
</dbReference>
<sequence>MNHLPQHLVLMSKAPRIGRTKSRLAKDIGWARAWAFHRTLLFATARKLRDPRWQGWLSVTPDVAVHDSRQFPPGWTLIGQGPGDLGDRMLRPWLTLPPGPVVIAGSDIPAITPAHIAAAFQALGANDLVFGPATDGGYWLVGAKRRPCLLNPFQGVQWSTAQALSDTLARVPKGYKVAFIESLSDVDDGADFSAKPSAL</sequence>
<name>A0A1E5QCC8_9PROT</name>